<accession>A0ABX2B508</accession>
<sequence length="278" mass="32049">MPKYTVLDKDTIKNEIMPYLSVAKRGYICQGSLIDVVNAILHKLKSGCQWHLLPVGHLFEDVVLSWNAVYHHFRKWCRLGEWQTMFAFIVKKYKHLLDMSVTHIDGSHTPAVKGGESVEYQGRKKRKTTNSIYISDRQGLPLAMSEPQKGNHSDLYQIKERVGELIIQLKNSGLETDGLFNNADAGFDAMAFRSALNVHGIIANVCPNPRNAEPKEDYLFDEELYKERFVIERTNAWMDSFRSILTRFDTTVSSWKGWNYLAFAVVFLNKIHKSQKFK</sequence>
<keyword evidence="4" id="KW-1185">Reference proteome</keyword>
<feature type="domain" description="Transposase IS4-like" evidence="1">
    <location>
        <begin position="99"/>
        <end position="264"/>
    </location>
</feature>
<dbReference type="InterPro" id="IPR025161">
    <property type="entry name" value="IS402-like_dom"/>
</dbReference>
<feature type="domain" description="Insertion element IS402-like" evidence="2">
    <location>
        <begin position="18"/>
        <end position="86"/>
    </location>
</feature>
<dbReference type="EMBL" id="JABKKJ010000062">
    <property type="protein sequence ID" value="NPE26368.1"/>
    <property type="molecule type" value="Genomic_DNA"/>
</dbReference>
<proteinExistence type="predicted"/>
<dbReference type="PANTHER" id="PTHR30007">
    <property type="entry name" value="PHP DOMAIN PROTEIN"/>
    <property type="match status" value="1"/>
</dbReference>
<dbReference type="Pfam" id="PF01609">
    <property type="entry name" value="DDE_Tnp_1"/>
    <property type="match status" value="1"/>
</dbReference>
<dbReference type="Proteomes" id="UP000820977">
    <property type="component" value="Unassembled WGS sequence"/>
</dbReference>
<reference evidence="3 4" key="1">
    <citation type="submission" date="2020-05" db="EMBL/GenBank/DDBJ databases">
        <title>Distinct polysaccharide utilization as determinants for interspecies competition between intestinal Prevotella spp.</title>
        <authorList>
            <person name="Galvez E.J.C."/>
            <person name="Iljazovic A."/>
            <person name="Strowig T."/>
        </authorList>
    </citation>
    <scope>NUCLEOTIDE SEQUENCE [LARGE SCALE GENOMIC DNA]</scope>
    <source>
        <strain evidence="3 4">PCHR</strain>
    </source>
</reference>
<dbReference type="InterPro" id="IPR002559">
    <property type="entry name" value="Transposase_11"/>
</dbReference>
<evidence type="ECO:0000313" key="3">
    <source>
        <dbReference type="EMBL" id="NPE26368.1"/>
    </source>
</evidence>
<dbReference type="RefSeq" id="WP_172345772.1">
    <property type="nucleotide sequence ID" value="NZ_JABKKJ010000062.1"/>
</dbReference>
<evidence type="ECO:0000259" key="1">
    <source>
        <dbReference type="Pfam" id="PF01609"/>
    </source>
</evidence>
<dbReference type="PANTHER" id="PTHR30007:SF0">
    <property type="entry name" value="TRANSPOSASE"/>
    <property type="match status" value="1"/>
</dbReference>
<name>A0ABX2B508_9BACT</name>
<gene>
    <name evidence="3" type="ORF">HPS54_12810</name>
</gene>
<comment type="caution">
    <text evidence="3">The sequence shown here is derived from an EMBL/GenBank/DDBJ whole genome shotgun (WGS) entry which is preliminary data.</text>
</comment>
<protein>
    <submittedName>
        <fullName evidence="3">IS5 family transposase</fullName>
    </submittedName>
</protein>
<dbReference type="NCBIfam" id="NF033580">
    <property type="entry name" value="transpos_IS5_3"/>
    <property type="match status" value="1"/>
</dbReference>
<organism evidence="3 4">
    <name type="scientific">Xylanibacter caecicola</name>
    <dbReference type="NCBI Taxonomy" id="2736294"/>
    <lineage>
        <taxon>Bacteria</taxon>
        <taxon>Pseudomonadati</taxon>
        <taxon>Bacteroidota</taxon>
        <taxon>Bacteroidia</taxon>
        <taxon>Bacteroidales</taxon>
        <taxon>Prevotellaceae</taxon>
        <taxon>Xylanibacter</taxon>
    </lineage>
</organism>
<dbReference type="Pfam" id="PF13340">
    <property type="entry name" value="DUF4096"/>
    <property type="match status" value="1"/>
</dbReference>
<evidence type="ECO:0000313" key="4">
    <source>
        <dbReference type="Proteomes" id="UP000820977"/>
    </source>
</evidence>
<evidence type="ECO:0000259" key="2">
    <source>
        <dbReference type="Pfam" id="PF13340"/>
    </source>
</evidence>